<evidence type="ECO:0000256" key="2">
    <source>
        <dbReference type="SAM" id="Phobius"/>
    </source>
</evidence>
<gene>
    <name evidence="3" type="ORF">ACAT0790_LOCUS28896</name>
</gene>
<dbReference type="AlphaFoldDB" id="A0A7S1W2K7"/>
<feature type="transmembrane region" description="Helical" evidence="2">
    <location>
        <begin position="105"/>
        <end position="130"/>
    </location>
</feature>
<keyword evidence="2" id="KW-0812">Transmembrane</keyword>
<protein>
    <submittedName>
        <fullName evidence="3">Uncharacterized protein</fullName>
    </submittedName>
</protein>
<keyword evidence="2" id="KW-0472">Membrane</keyword>
<accession>A0A7S1W2K7</accession>
<organism evidence="3">
    <name type="scientific">Alexandrium catenella</name>
    <name type="common">Red tide dinoflagellate</name>
    <name type="synonym">Gonyaulax catenella</name>
    <dbReference type="NCBI Taxonomy" id="2925"/>
    <lineage>
        <taxon>Eukaryota</taxon>
        <taxon>Sar</taxon>
        <taxon>Alveolata</taxon>
        <taxon>Dinophyceae</taxon>
        <taxon>Gonyaulacales</taxon>
        <taxon>Pyrocystaceae</taxon>
        <taxon>Alexandrium</taxon>
    </lineage>
</organism>
<evidence type="ECO:0000313" key="3">
    <source>
        <dbReference type="EMBL" id="CAD9145062.1"/>
    </source>
</evidence>
<keyword evidence="2" id="KW-1133">Transmembrane helix</keyword>
<evidence type="ECO:0000256" key="1">
    <source>
        <dbReference type="SAM" id="MobiDB-lite"/>
    </source>
</evidence>
<name>A0A7S1W2K7_ALECA</name>
<feature type="transmembrane region" description="Helical" evidence="2">
    <location>
        <begin position="34"/>
        <end position="56"/>
    </location>
</feature>
<proteinExistence type="predicted"/>
<sequence>MGIATAALPSCIVGAAYALQLLGELGKQRLELALRVLAGALAWSAIGLWLFLGLCWQWEAGMCRRLEAERDVACQPGTGARLGPLFGSLTSVACSIETRAECEMLILALYAYTVLALASFTGTLVCIVGLNRSRQEIETKWALQRQGKLPPAAATSPWADRDGDPEERRGLLL</sequence>
<feature type="region of interest" description="Disordered" evidence="1">
    <location>
        <begin position="148"/>
        <end position="173"/>
    </location>
</feature>
<reference evidence="3" key="1">
    <citation type="submission" date="2021-01" db="EMBL/GenBank/DDBJ databases">
        <authorList>
            <person name="Corre E."/>
            <person name="Pelletier E."/>
            <person name="Niang G."/>
            <person name="Scheremetjew M."/>
            <person name="Finn R."/>
            <person name="Kale V."/>
            <person name="Holt S."/>
            <person name="Cochrane G."/>
            <person name="Meng A."/>
            <person name="Brown T."/>
            <person name="Cohen L."/>
        </authorList>
    </citation>
    <scope>NUCLEOTIDE SEQUENCE</scope>
    <source>
        <strain evidence="3">OF101</strain>
    </source>
</reference>
<dbReference type="EMBL" id="HBGE01047923">
    <property type="protein sequence ID" value="CAD9145062.1"/>
    <property type="molecule type" value="Transcribed_RNA"/>
</dbReference>
<feature type="compositionally biased region" description="Basic and acidic residues" evidence="1">
    <location>
        <begin position="159"/>
        <end position="173"/>
    </location>
</feature>